<keyword evidence="8" id="KW-0206">Cytoskeleton</keyword>
<keyword evidence="17" id="KW-1185">Reference proteome</keyword>
<feature type="compositionally biased region" description="Polar residues" evidence="14">
    <location>
        <begin position="1"/>
        <end position="19"/>
    </location>
</feature>
<keyword evidence="9" id="KW-0539">Nucleus</keyword>
<evidence type="ECO:0000256" key="6">
    <source>
        <dbReference type="ARBA" id="ARBA00022794"/>
    </source>
</evidence>
<keyword evidence="6" id="KW-0970">Cilium biogenesis/degradation</keyword>
<dbReference type="GO" id="GO:0005634">
    <property type="term" value="C:nucleus"/>
    <property type="evidence" value="ECO:0007669"/>
    <property type="project" value="UniProtKB-SubCell"/>
</dbReference>
<dbReference type="EMBL" id="REGN01001158">
    <property type="protein sequence ID" value="RNA36615.1"/>
    <property type="molecule type" value="Genomic_DNA"/>
</dbReference>
<organism evidence="16 17">
    <name type="scientific">Brachionus plicatilis</name>
    <name type="common">Marine rotifer</name>
    <name type="synonym">Brachionus muelleri</name>
    <dbReference type="NCBI Taxonomy" id="10195"/>
    <lineage>
        <taxon>Eukaryota</taxon>
        <taxon>Metazoa</taxon>
        <taxon>Spiralia</taxon>
        <taxon>Gnathifera</taxon>
        <taxon>Rotifera</taxon>
        <taxon>Eurotatoria</taxon>
        <taxon>Monogononta</taxon>
        <taxon>Pseudotrocha</taxon>
        <taxon>Ploima</taxon>
        <taxon>Brachionidae</taxon>
        <taxon>Brachionus</taxon>
    </lineage>
</organism>
<comment type="subcellular location">
    <subcellularLocation>
        <location evidence="2">Cell membrane</location>
    </subcellularLocation>
    <subcellularLocation>
        <location evidence="3">Cytoplasm</location>
        <location evidence="3">Cytoskeleton</location>
    </subcellularLocation>
    <subcellularLocation>
        <location evidence="1">Nucleus</location>
    </subcellularLocation>
</comment>
<evidence type="ECO:0000256" key="4">
    <source>
        <dbReference type="ARBA" id="ARBA00022475"/>
    </source>
</evidence>
<evidence type="ECO:0000256" key="9">
    <source>
        <dbReference type="ARBA" id="ARBA00023242"/>
    </source>
</evidence>
<dbReference type="OrthoDB" id="6334211at2759"/>
<dbReference type="PANTHER" id="PTHR15505">
    <property type="entry name" value="RIIA DOMAIN-CONTAINING PROTEIN 1"/>
    <property type="match status" value="1"/>
</dbReference>
<evidence type="ECO:0000256" key="13">
    <source>
        <dbReference type="SAM" id="Coils"/>
    </source>
</evidence>
<evidence type="ECO:0000256" key="8">
    <source>
        <dbReference type="ARBA" id="ARBA00023212"/>
    </source>
</evidence>
<gene>
    <name evidence="16" type="ORF">BpHYR1_016317</name>
</gene>
<evidence type="ECO:0000313" key="17">
    <source>
        <dbReference type="Proteomes" id="UP000276133"/>
    </source>
</evidence>
<dbReference type="GO" id="GO:0044782">
    <property type="term" value="P:cilium organization"/>
    <property type="evidence" value="ECO:0007669"/>
    <property type="project" value="TreeGrafter"/>
</dbReference>
<keyword evidence="5" id="KW-0963">Cytoplasm</keyword>
<feature type="region of interest" description="Disordered" evidence="14">
    <location>
        <begin position="1"/>
        <end position="21"/>
    </location>
</feature>
<name>A0A3M7SLP1_BRAPC</name>
<protein>
    <recommendedName>
        <fullName evidence="12">Ciliogenesis-associated TTC17-interacting protein</fullName>
    </recommendedName>
</protein>
<evidence type="ECO:0000256" key="7">
    <source>
        <dbReference type="ARBA" id="ARBA00023136"/>
    </source>
</evidence>
<dbReference type="PANTHER" id="PTHR15505:SF3">
    <property type="entry name" value="CILIOGENESIS-ASSOCIATED TTC17-INTERACTING PROTEIN"/>
    <property type="match status" value="1"/>
</dbReference>
<sequence length="374" mass="43627">MLSANFLNSSPSRQSSGQTEIEIESEKIPIIDEKSIEYLKSIIRNDLRILEFEDDLKIFSLSGNEIGKFHISVKPLIYKNENCFNVKAKSSGLVDGLPCGTEVNAFVNHKLETIDQEQFEFIKLPQGQIDRKIIIKLDSRSEYSINRTETNQKETKKMVYKIKKSLMNGYISESSNILLQRLMIQNNDIQQITLFTFDSEMNPCSVSYNHLDNRTFPIEGEEIPIIGIERTIDFISDVPMTWQIYFSQDGHMINRIQIGYPAVFKTVKKPKPIEIDEYLDEIKIKKKEIDWEKDMQMRSNYLDRKEELKNEYDQYLNDHPELRQMASDYLQAILTIKPRDVVSFTAKHFATYSKRTRSNQLLPSLEQAINIPKQ</sequence>
<comment type="similarity">
    <text evidence="11">Belongs to the CATIP family.</text>
</comment>
<evidence type="ECO:0000259" key="15">
    <source>
        <dbReference type="Pfam" id="PF21772"/>
    </source>
</evidence>
<reference evidence="16 17" key="1">
    <citation type="journal article" date="2018" name="Sci. Rep.">
        <title>Genomic signatures of local adaptation to the degree of environmental predictability in rotifers.</title>
        <authorList>
            <person name="Franch-Gras L."/>
            <person name="Hahn C."/>
            <person name="Garcia-Roger E.M."/>
            <person name="Carmona M.J."/>
            <person name="Serra M."/>
            <person name="Gomez A."/>
        </authorList>
    </citation>
    <scope>NUCLEOTIDE SEQUENCE [LARGE SCALE GENOMIC DNA]</scope>
    <source>
        <strain evidence="16">HYR1</strain>
    </source>
</reference>
<evidence type="ECO:0000256" key="12">
    <source>
        <dbReference type="ARBA" id="ARBA00039249"/>
    </source>
</evidence>
<evidence type="ECO:0000256" key="5">
    <source>
        <dbReference type="ARBA" id="ARBA00022490"/>
    </source>
</evidence>
<dbReference type="GO" id="GO:0030041">
    <property type="term" value="P:actin filament polymerization"/>
    <property type="evidence" value="ECO:0007669"/>
    <property type="project" value="TreeGrafter"/>
</dbReference>
<dbReference type="GO" id="GO:0005856">
    <property type="term" value="C:cytoskeleton"/>
    <property type="evidence" value="ECO:0007669"/>
    <property type="project" value="UniProtKB-SubCell"/>
</dbReference>
<dbReference type="CDD" id="cd22973">
    <property type="entry name" value="DD_CATIP"/>
    <property type="match status" value="1"/>
</dbReference>
<evidence type="ECO:0000256" key="10">
    <source>
        <dbReference type="ARBA" id="ARBA00037538"/>
    </source>
</evidence>
<dbReference type="InterPro" id="IPR047501">
    <property type="entry name" value="DD_CATIP"/>
</dbReference>
<evidence type="ECO:0000313" key="16">
    <source>
        <dbReference type="EMBL" id="RNA36615.1"/>
    </source>
</evidence>
<dbReference type="Proteomes" id="UP000276133">
    <property type="component" value="Unassembled WGS sequence"/>
</dbReference>
<evidence type="ECO:0000256" key="3">
    <source>
        <dbReference type="ARBA" id="ARBA00004245"/>
    </source>
</evidence>
<keyword evidence="4" id="KW-1003">Cell membrane</keyword>
<dbReference type="GO" id="GO:0005886">
    <property type="term" value="C:plasma membrane"/>
    <property type="evidence" value="ECO:0007669"/>
    <property type="project" value="UniProtKB-SubCell"/>
</dbReference>
<feature type="domain" description="Ciliogenesis-associated TTC17-interacting protein N-terminal" evidence="15">
    <location>
        <begin position="35"/>
        <end position="261"/>
    </location>
</feature>
<evidence type="ECO:0000256" key="14">
    <source>
        <dbReference type="SAM" id="MobiDB-lite"/>
    </source>
</evidence>
<evidence type="ECO:0000256" key="1">
    <source>
        <dbReference type="ARBA" id="ARBA00004123"/>
    </source>
</evidence>
<proteinExistence type="inferred from homology"/>
<dbReference type="AlphaFoldDB" id="A0A3M7SLP1"/>
<evidence type="ECO:0000256" key="11">
    <source>
        <dbReference type="ARBA" id="ARBA00037938"/>
    </source>
</evidence>
<keyword evidence="13" id="KW-0175">Coiled coil</keyword>
<evidence type="ECO:0000256" key="2">
    <source>
        <dbReference type="ARBA" id="ARBA00004236"/>
    </source>
</evidence>
<comment type="function">
    <text evidence="10">Plays a role in primary ciliogenesis by modulating actin polymerization.</text>
</comment>
<comment type="caution">
    <text evidence="16">The sequence shown here is derived from an EMBL/GenBank/DDBJ whole genome shotgun (WGS) entry which is preliminary data.</text>
</comment>
<feature type="coiled-coil region" evidence="13">
    <location>
        <begin position="298"/>
        <end position="325"/>
    </location>
</feature>
<keyword evidence="7" id="KW-0472">Membrane</keyword>
<dbReference type="Pfam" id="PF21772">
    <property type="entry name" value="CATIP_N"/>
    <property type="match status" value="1"/>
</dbReference>
<accession>A0A3M7SLP1</accession>
<dbReference type="STRING" id="10195.A0A3M7SLP1"/>
<dbReference type="InterPro" id="IPR048777">
    <property type="entry name" value="CATIP_N"/>
</dbReference>